<feature type="compositionally biased region" description="Polar residues" evidence="1">
    <location>
        <begin position="156"/>
        <end position="167"/>
    </location>
</feature>
<reference evidence="2" key="2">
    <citation type="submission" date="2025-09" db="UniProtKB">
        <authorList>
            <consortium name="Ensembl"/>
        </authorList>
    </citation>
    <scope>IDENTIFICATION</scope>
</reference>
<dbReference type="AlphaFoldDB" id="A0A3Q2Z0G7"/>
<dbReference type="SUPFAM" id="SSF46689">
    <property type="entry name" value="Homeodomain-like"/>
    <property type="match status" value="1"/>
</dbReference>
<evidence type="ECO:0000256" key="1">
    <source>
        <dbReference type="SAM" id="MobiDB-lite"/>
    </source>
</evidence>
<keyword evidence="3" id="KW-1185">Reference proteome</keyword>
<evidence type="ECO:0000313" key="3">
    <source>
        <dbReference type="Proteomes" id="UP000264820"/>
    </source>
</evidence>
<dbReference type="OMA" id="YNSSGHE"/>
<name>A0A3Q2Z0G7_HIPCM</name>
<accession>A0A3Q2Z0G7</accession>
<sequence>MGKARDLSEFERGMIVGIRIAGRSISETVNQLGFSKTAVSRVYRDWCSKKKTRSERGRRRKPFVDELGEKQMERVVEANNQASITEIQRLYNCTAVKPISIKTTQRVLKRLGYTWKTSRRDVGSRYGKGKRTPVESSSSQKKDTLATDLANNNNTGPETSSKSQDCLRQDGATLSSSETFCAVATTLQGSECS</sequence>
<feature type="compositionally biased region" description="Low complexity" evidence="1">
    <location>
        <begin position="146"/>
        <end position="155"/>
    </location>
</feature>
<evidence type="ECO:0000313" key="2">
    <source>
        <dbReference type="Ensembl" id="ENSHCOP00000019392.1"/>
    </source>
</evidence>
<evidence type="ECO:0008006" key="4">
    <source>
        <dbReference type="Google" id="ProtNLM"/>
    </source>
</evidence>
<dbReference type="Ensembl" id="ENSHCOT00000008865.1">
    <property type="protein sequence ID" value="ENSHCOP00000019392.1"/>
    <property type="gene ID" value="ENSHCOG00000004677.1"/>
</dbReference>
<proteinExistence type="predicted"/>
<dbReference type="InterPro" id="IPR009057">
    <property type="entry name" value="Homeodomain-like_sf"/>
</dbReference>
<organism evidence="2 3">
    <name type="scientific">Hippocampus comes</name>
    <name type="common">Tiger tail seahorse</name>
    <dbReference type="NCBI Taxonomy" id="109280"/>
    <lineage>
        <taxon>Eukaryota</taxon>
        <taxon>Metazoa</taxon>
        <taxon>Chordata</taxon>
        <taxon>Craniata</taxon>
        <taxon>Vertebrata</taxon>
        <taxon>Euteleostomi</taxon>
        <taxon>Actinopterygii</taxon>
        <taxon>Neopterygii</taxon>
        <taxon>Teleostei</taxon>
        <taxon>Neoteleostei</taxon>
        <taxon>Acanthomorphata</taxon>
        <taxon>Syngnathiaria</taxon>
        <taxon>Syngnathiformes</taxon>
        <taxon>Syngnathoidei</taxon>
        <taxon>Syngnathidae</taxon>
        <taxon>Hippocampus</taxon>
    </lineage>
</organism>
<reference evidence="2" key="1">
    <citation type="submission" date="2025-08" db="UniProtKB">
        <authorList>
            <consortium name="Ensembl"/>
        </authorList>
    </citation>
    <scope>IDENTIFICATION</scope>
</reference>
<dbReference type="STRING" id="109280.ENSHCOP00000019392"/>
<dbReference type="GeneTree" id="ENSGT00940000169522"/>
<protein>
    <recommendedName>
        <fullName evidence="4">Transposase Tc1-like domain-containing protein</fullName>
    </recommendedName>
</protein>
<feature type="region of interest" description="Disordered" evidence="1">
    <location>
        <begin position="122"/>
        <end position="167"/>
    </location>
</feature>
<dbReference type="Proteomes" id="UP000264820">
    <property type="component" value="Unplaced"/>
</dbReference>